<dbReference type="Gene3D" id="3.40.50.150">
    <property type="entry name" value="Vaccinia Virus protein VP39"/>
    <property type="match status" value="1"/>
</dbReference>
<dbReference type="CDD" id="cd00761">
    <property type="entry name" value="Glyco_tranf_GTA_type"/>
    <property type="match status" value="1"/>
</dbReference>
<dbReference type="SUPFAM" id="SSF53448">
    <property type="entry name" value="Nucleotide-diphospho-sugar transferases"/>
    <property type="match status" value="1"/>
</dbReference>
<dbReference type="Pfam" id="PF13578">
    <property type="entry name" value="Methyltransf_24"/>
    <property type="match status" value="1"/>
</dbReference>
<dbReference type="PANTHER" id="PTHR43685">
    <property type="entry name" value="GLYCOSYLTRANSFERASE"/>
    <property type="match status" value="1"/>
</dbReference>
<dbReference type="InterPro" id="IPR050834">
    <property type="entry name" value="Glycosyltransf_2"/>
</dbReference>
<dbReference type="InterPro" id="IPR029063">
    <property type="entry name" value="SAM-dependent_MTases_sf"/>
</dbReference>
<evidence type="ECO:0000313" key="4">
    <source>
        <dbReference type="EMBL" id="CAB4190573.1"/>
    </source>
</evidence>
<protein>
    <submittedName>
        <fullName evidence="3">Glyco_tranf_GTA_type domain containing protein</fullName>
    </submittedName>
</protein>
<evidence type="ECO:0000313" key="2">
    <source>
        <dbReference type="EMBL" id="CAB4144835.1"/>
    </source>
</evidence>
<dbReference type="EMBL" id="LR796439">
    <property type="protein sequence ID" value="CAB4144835.1"/>
    <property type="molecule type" value="Genomic_DNA"/>
</dbReference>
<dbReference type="SUPFAM" id="SSF53335">
    <property type="entry name" value="S-adenosyl-L-methionine-dependent methyltransferases"/>
    <property type="match status" value="1"/>
</dbReference>
<dbReference type="PANTHER" id="PTHR43685:SF2">
    <property type="entry name" value="GLYCOSYLTRANSFERASE 2-LIKE DOMAIN-CONTAINING PROTEIN"/>
    <property type="match status" value="1"/>
</dbReference>
<dbReference type="Pfam" id="PF00535">
    <property type="entry name" value="Glycos_transf_2"/>
    <property type="match status" value="1"/>
</dbReference>
<reference evidence="3" key="1">
    <citation type="submission" date="2020-05" db="EMBL/GenBank/DDBJ databases">
        <authorList>
            <person name="Chiriac C."/>
            <person name="Salcher M."/>
            <person name="Ghai R."/>
            <person name="Kavagutti S V."/>
        </authorList>
    </citation>
    <scope>NUCLEOTIDE SEQUENCE</scope>
</reference>
<gene>
    <name evidence="3" type="ORF">UFOVP1045_19</name>
    <name evidence="4" type="ORF">UFOVP1194_73</name>
    <name evidence="5" type="ORF">UFOVP1641_69</name>
    <name evidence="2" type="ORF">UFOVP466_72</name>
</gene>
<evidence type="ECO:0000313" key="3">
    <source>
        <dbReference type="EMBL" id="CAB4180357.1"/>
    </source>
</evidence>
<dbReference type="InterPro" id="IPR029044">
    <property type="entry name" value="Nucleotide-diphossugar_trans"/>
</dbReference>
<dbReference type="EMBL" id="LR797505">
    <property type="protein sequence ID" value="CAB4221832.1"/>
    <property type="molecule type" value="Genomic_DNA"/>
</dbReference>
<dbReference type="InterPro" id="IPR001173">
    <property type="entry name" value="Glyco_trans_2-like"/>
</dbReference>
<evidence type="ECO:0000313" key="5">
    <source>
        <dbReference type="EMBL" id="CAB4221832.1"/>
    </source>
</evidence>
<organism evidence="3">
    <name type="scientific">uncultured Caudovirales phage</name>
    <dbReference type="NCBI Taxonomy" id="2100421"/>
    <lineage>
        <taxon>Viruses</taxon>
        <taxon>Duplodnaviria</taxon>
        <taxon>Heunggongvirae</taxon>
        <taxon>Uroviricota</taxon>
        <taxon>Caudoviricetes</taxon>
        <taxon>Peduoviridae</taxon>
        <taxon>Maltschvirus</taxon>
        <taxon>Maltschvirus maltsch</taxon>
    </lineage>
</organism>
<dbReference type="EMBL" id="LR796996">
    <property type="protein sequence ID" value="CAB4180357.1"/>
    <property type="molecule type" value="Genomic_DNA"/>
</dbReference>
<sequence length="412" mass="46384">MHVSIVMTCKGYRRHLEQTVPAWLRQQVPDGVTFDVIVVDYGCPDGTFDWIKTLTVGDGLERRLRGVLVTDAGDTFNLNRARNTGARTTSAEWVLFSDADDMPPETALRDAVAAATGDVELVNWTRDFGERRPTCFGSCLVRRDVWGVVRGYDETLGERYGYDDSDFYRRVRNDHDYAELPFDGWSMVERIHGEATRFYGTADMEAMKAENTRRIWHRGGVVNPNGFGVAPVRLWSPLPEFDGWMSWSELAWLEDRASKIPAGGTWLEVGVYLGRSFNRVGRSLPHGATLIGIDLFNSMTDKTKPPVYVWERLGAAVDDLQRVRPDLRIVLGMPGAVVIPDETVDGLFIDGDHSLEGVQEDMDRYVKAVKPGGVIGGHDYARDHYPDLCDVVDARFPDRSVQHTIWEARKPS</sequence>
<proteinExistence type="predicted"/>
<name>A0A6J5QD79_9CAUD</name>
<feature type="domain" description="Glycosyltransferase 2-like" evidence="1">
    <location>
        <begin position="4"/>
        <end position="130"/>
    </location>
</feature>
<dbReference type="Gene3D" id="3.90.550.10">
    <property type="entry name" value="Spore Coat Polysaccharide Biosynthesis Protein SpsA, Chain A"/>
    <property type="match status" value="1"/>
</dbReference>
<dbReference type="EMBL" id="LR797152">
    <property type="protein sequence ID" value="CAB4190573.1"/>
    <property type="molecule type" value="Genomic_DNA"/>
</dbReference>
<evidence type="ECO:0000259" key="1">
    <source>
        <dbReference type="Pfam" id="PF00535"/>
    </source>
</evidence>
<accession>A0A6J5QD79</accession>